<dbReference type="GO" id="GO:0016787">
    <property type="term" value="F:hydrolase activity"/>
    <property type="evidence" value="ECO:0007669"/>
    <property type="project" value="UniProtKB-KW"/>
</dbReference>
<proteinExistence type="predicted"/>
<organism evidence="5">
    <name type="scientific">Cereibacter sphaeroides (strain ATCC 17025 / ATH 2.4.3)</name>
    <name type="common">Rhodobacter sphaeroides</name>
    <dbReference type="NCBI Taxonomy" id="349102"/>
    <lineage>
        <taxon>Bacteria</taxon>
        <taxon>Pseudomonadati</taxon>
        <taxon>Pseudomonadota</taxon>
        <taxon>Alphaproteobacteria</taxon>
        <taxon>Rhodobacterales</taxon>
        <taxon>Paracoccaceae</taxon>
        <taxon>Cereibacter</taxon>
    </lineage>
</organism>
<dbReference type="PANTHER" id="PTHR43309">
    <property type="entry name" value="5-OXOPROLINASE SUBUNIT C"/>
    <property type="match status" value="1"/>
</dbReference>
<dbReference type="HOGENOM" id="CLU_028967_0_3_5"/>
<evidence type="ECO:0000313" key="5">
    <source>
        <dbReference type="EMBL" id="ABP70939.1"/>
    </source>
</evidence>
<accession>A4WU75</accession>
<keyword evidence="2" id="KW-0378">Hydrolase</keyword>
<dbReference type="InterPro" id="IPR003778">
    <property type="entry name" value="CT_A_B"/>
</dbReference>
<evidence type="ECO:0000256" key="2">
    <source>
        <dbReference type="ARBA" id="ARBA00022801"/>
    </source>
</evidence>
<dbReference type="SUPFAM" id="SSF50891">
    <property type="entry name" value="Cyclophilin-like"/>
    <property type="match status" value="1"/>
</dbReference>
<protein>
    <submittedName>
        <fullName evidence="5">Urea amidolyase related protein</fullName>
    </submittedName>
</protein>
<dbReference type="eggNOG" id="COG1984">
    <property type="taxonomic scope" value="Bacteria"/>
</dbReference>
<keyword evidence="5" id="KW-0456">Lyase</keyword>
<evidence type="ECO:0000256" key="3">
    <source>
        <dbReference type="ARBA" id="ARBA00022840"/>
    </source>
</evidence>
<dbReference type="PANTHER" id="PTHR43309:SF3">
    <property type="entry name" value="5-OXOPROLINASE SUBUNIT C"/>
    <property type="match status" value="1"/>
</dbReference>
<dbReference type="AlphaFoldDB" id="A4WU75"/>
<dbReference type="GO" id="GO:0005524">
    <property type="term" value="F:ATP binding"/>
    <property type="evidence" value="ECO:0007669"/>
    <property type="project" value="UniProtKB-KW"/>
</dbReference>
<dbReference type="GO" id="GO:0016829">
    <property type="term" value="F:lyase activity"/>
    <property type="evidence" value="ECO:0007669"/>
    <property type="project" value="UniProtKB-KW"/>
</dbReference>
<feature type="domain" description="Carboxyltransferase" evidence="4">
    <location>
        <begin position="24"/>
        <end position="302"/>
    </location>
</feature>
<evidence type="ECO:0000259" key="4">
    <source>
        <dbReference type="SMART" id="SM00797"/>
    </source>
</evidence>
<dbReference type="InterPro" id="IPR029000">
    <property type="entry name" value="Cyclophilin-like_dom_sf"/>
</dbReference>
<dbReference type="SMART" id="SM00797">
    <property type="entry name" value="AHS2"/>
    <property type="match status" value="1"/>
</dbReference>
<sequence>MSLEILTAGPMLTVQDAGRFGLRHMGVSPAGPIDRAAMALANALVGNDPGAAALEFAGPAGRFRCDRPVRFAVAGADCPLRIDARTVSPGESHRLNPGETLTVGVPEGAVWAYLAFSGAIASPEVLGSRATHLRSGVGGRALGAGDRLPLGEDDPEAPCLRPGLRLEAAAPFRETGPIRLILGPQDDHFAPEVIARLTGCDFTVTPQRDRMAMVLGGVELPAERGHDIVSDGTVPGSVQVPGSGTPLVLLAESQTTGGYPKIGTVASVDLARLAQMPVGARFRFALISAREGEDLWIARQARLRRLLEGLVARPEGLLRSDYLLSCDLVGGFYAPGEVVRPVTRPVTRPVPEERP</sequence>
<gene>
    <name evidence="5" type="ordered locus">Rsph17025_2048</name>
</gene>
<dbReference type="InterPro" id="IPR052708">
    <property type="entry name" value="PxpC"/>
</dbReference>
<dbReference type="STRING" id="349102.Rsph17025_2048"/>
<reference evidence="5" key="1">
    <citation type="submission" date="2007-04" db="EMBL/GenBank/DDBJ databases">
        <title>Complete sequence of chromosome of Rhodobacter sphaeroides ATCC 17025.</title>
        <authorList>
            <consortium name="US DOE Joint Genome Institute"/>
            <person name="Copeland A."/>
            <person name="Lucas S."/>
            <person name="Lapidus A."/>
            <person name="Barry K."/>
            <person name="Detter J.C."/>
            <person name="Glavina del Rio T."/>
            <person name="Hammon N."/>
            <person name="Israni S."/>
            <person name="Dalin E."/>
            <person name="Tice H."/>
            <person name="Pitluck S."/>
            <person name="Chertkov O."/>
            <person name="Brettin T."/>
            <person name="Bruce D."/>
            <person name="Han C."/>
            <person name="Schmutz J."/>
            <person name="Larimer F."/>
            <person name="Land M."/>
            <person name="Hauser L."/>
            <person name="Kyrpides N."/>
            <person name="Kim E."/>
            <person name="Richardson P."/>
            <person name="Mackenzie C."/>
            <person name="Choudhary M."/>
            <person name="Donohue T.J."/>
            <person name="Kaplan S."/>
        </authorList>
    </citation>
    <scope>NUCLEOTIDE SEQUENCE [LARGE SCALE GENOMIC DNA]</scope>
    <source>
        <strain evidence="5">ATCC 17025</strain>
    </source>
</reference>
<dbReference type="NCBIfam" id="TIGR00724">
    <property type="entry name" value="urea_amlyse_rel"/>
    <property type="match status" value="1"/>
</dbReference>
<evidence type="ECO:0000256" key="1">
    <source>
        <dbReference type="ARBA" id="ARBA00022741"/>
    </source>
</evidence>
<keyword evidence="3" id="KW-0067">ATP-binding</keyword>
<dbReference type="BioCyc" id="RSPH349102:G1G8M-2114-MONOMER"/>
<dbReference type="EMBL" id="CP000661">
    <property type="protein sequence ID" value="ABP70939.1"/>
    <property type="molecule type" value="Genomic_DNA"/>
</dbReference>
<dbReference type="KEGG" id="rsq:Rsph17025_2048"/>
<dbReference type="Pfam" id="PF02626">
    <property type="entry name" value="CT_A_B"/>
    <property type="match status" value="1"/>
</dbReference>
<keyword evidence="1" id="KW-0547">Nucleotide-binding</keyword>
<name>A4WU75_CERS5</name>
<dbReference type="Gene3D" id="2.40.100.10">
    <property type="entry name" value="Cyclophilin-like"/>
    <property type="match status" value="1"/>
</dbReference>